<keyword evidence="2 4" id="KW-0238">DNA-binding</keyword>
<evidence type="ECO:0000259" key="7">
    <source>
        <dbReference type="PROSITE" id="PS51900"/>
    </source>
</evidence>
<keyword evidence="3" id="KW-0233">DNA recombination</keyword>
<dbReference type="PANTHER" id="PTHR34605:SF4">
    <property type="entry name" value="DNA ADENINE METHYLTRANSFERASE"/>
    <property type="match status" value="1"/>
</dbReference>
<evidence type="ECO:0000313" key="8">
    <source>
        <dbReference type="EMBL" id="WGL17096.1"/>
    </source>
</evidence>
<accession>A0ABY8NDU4</accession>
<dbReference type="CDD" id="cd00799">
    <property type="entry name" value="INT_Cre_C"/>
    <property type="match status" value="1"/>
</dbReference>
<dbReference type="InterPro" id="IPR010998">
    <property type="entry name" value="Integrase_recombinase_N"/>
</dbReference>
<dbReference type="PANTHER" id="PTHR34605">
    <property type="entry name" value="PHAGE_INTEGRASE DOMAIN-CONTAINING PROTEIN"/>
    <property type="match status" value="1"/>
</dbReference>
<dbReference type="Pfam" id="PF00589">
    <property type="entry name" value="Phage_integrase"/>
    <property type="match status" value="1"/>
</dbReference>
<gene>
    <name evidence="8" type="ORF">PVT68_02055</name>
</gene>
<dbReference type="EMBL" id="CP118605">
    <property type="protein sequence ID" value="WGL17096.1"/>
    <property type="molecule type" value="Genomic_DNA"/>
</dbReference>
<sequence length="339" mass="38446">MKNRFPDTRINALPPTRTSETRAPLPRETLQAYLNAATSESTRRAYRSAIRQFEKWGGRLPTDSETLMQYLLDRAETLNPRTLELHLTAIGQWHRYQGVENPVSEPLIQKTMNGIRRVHAKPKQKAKALRLEHVAAMANHVRARTESKKKHRDLALLLVGFFGAFRRSELAAIRVEDLIWEDEGLIVRLPRSKTDQTGQGILRALPFGNSAVCPGTALRSWLDAADIQNGPVFRAVNRWDQIQHKPLNPGAINQLLKQLGTECGFDFVDSLSSHSFRRGLSTSAAREKVDFELIKKQGGWKSDATVWEYIEEGQRLTDNATTVLMEKMATLAEMHEKMD</sequence>
<feature type="domain" description="Core-binding (CB)" evidence="7">
    <location>
        <begin position="24"/>
        <end position="98"/>
    </location>
</feature>
<dbReference type="PROSITE" id="PS51900">
    <property type="entry name" value="CB"/>
    <property type="match status" value="1"/>
</dbReference>
<dbReference type="InterPro" id="IPR002104">
    <property type="entry name" value="Integrase_catalytic"/>
</dbReference>
<dbReference type="RefSeq" id="WP_280320920.1">
    <property type="nucleotide sequence ID" value="NZ_CP118605.1"/>
</dbReference>
<evidence type="ECO:0000259" key="6">
    <source>
        <dbReference type="PROSITE" id="PS51898"/>
    </source>
</evidence>
<dbReference type="SUPFAM" id="SSF56349">
    <property type="entry name" value="DNA breaking-rejoining enzymes"/>
    <property type="match status" value="1"/>
</dbReference>
<feature type="domain" description="Tyr recombinase" evidence="6">
    <location>
        <begin position="124"/>
        <end position="326"/>
    </location>
</feature>
<dbReference type="Proteomes" id="UP001236500">
    <property type="component" value="Chromosome"/>
</dbReference>
<keyword evidence="1" id="KW-0229">DNA integration</keyword>
<evidence type="ECO:0000256" key="5">
    <source>
        <dbReference type="SAM" id="MobiDB-lite"/>
    </source>
</evidence>
<dbReference type="InterPro" id="IPR052925">
    <property type="entry name" value="Phage_Integrase-like_Recomb"/>
</dbReference>
<dbReference type="InterPro" id="IPR013762">
    <property type="entry name" value="Integrase-like_cat_sf"/>
</dbReference>
<keyword evidence="9" id="KW-1185">Reference proteome</keyword>
<evidence type="ECO:0000256" key="2">
    <source>
        <dbReference type="ARBA" id="ARBA00023125"/>
    </source>
</evidence>
<dbReference type="InterPro" id="IPR011010">
    <property type="entry name" value="DNA_brk_join_enz"/>
</dbReference>
<dbReference type="Gene3D" id="1.10.150.130">
    <property type="match status" value="1"/>
</dbReference>
<dbReference type="SUPFAM" id="SSF47823">
    <property type="entry name" value="lambda integrase-like, N-terminal domain"/>
    <property type="match status" value="1"/>
</dbReference>
<dbReference type="InterPro" id="IPR044068">
    <property type="entry name" value="CB"/>
</dbReference>
<organism evidence="8 9">
    <name type="scientific">Microbulbifer bruguierae</name>
    <dbReference type="NCBI Taxonomy" id="3029061"/>
    <lineage>
        <taxon>Bacteria</taxon>
        <taxon>Pseudomonadati</taxon>
        <taxon>Pseudomonadota</taxon>
        <taxon>Gammaproteobacteria</taxon>
        <taxon>Cellvibrionales</taxon>
        <taxon>Microbulbiferaceae</taxon>
        <taxon>Microbulbifer</taxon>
    </lineage>
</organism>
<evidence type="ECO:0000256" key="3">
    <source>
        <dbReference type="ARBA" id="ARBA00023172"/>
    </source>
</evidence>
<proteinExistence type="predicted"/>
<dbReference type="PROSITE" id="PS51898">
    <property type="entry name" value="TYR_RECOMBINASE"/>
    <property type="match status" value="1"/>
</dbReference>
<dbReference type="Gene3D" id="1.10.443.10">
    <property type="entry name" value="Intergrase catalytic core"/>
    <property type="match status" value="1"/>
</dbReference>
<evidence type="ECO:0000256" key="4">
    <source>
        <dbReference type="PROSITE-ProRule" id="PRU01248"/>
    </source>
</evidence>
<name>A0ABY8NDU4_9GAMM</name>
<evidence type="ECO:0000313" key="9">
    <source>
        <dbReference type="Proteomes" id="UP001236500"/>
    </source>
</evidence>
<feature type="region of interest" description="Disordered" evidence="5">
    <location>
        <begin position="1"/>
        <end position="23"/>
    </location>
</feature>
<reference evidence="8 9" key="1">
    <citation type="submission" date="2023-02" db="EMBL/GenBank/DDBJ databases">
        <title>Description and genomic characterization of Microbulbifer bruguierae sp. nov., isolated from the sediment of mangrove plant Bruguiera sexangula.</title>
        <authorList>
            <person name="Long M."/>
        </authorList>
    </citation>
    <scope>NUCLEOTIDE SEQUENCE [LARGE SCALE GENOMIC DNA]</scope>
    <source>
        <strain evidence="8 9">H12</strain>
    </source>
</reference>
<protein>
    <submittedName>
        <fullName evidence="8">Site-specific integrase</fullName>
    </submittedName>
</protein>
<evidence type="ECO:0000256" key="1">
    <source>
        <dbReference type="ARBA" id="ARBA00022908"/>
    </source>
</evidence>